<name>A0A564YJ95_HYMDI</name>
<feature type="non-terminal residue" evidence="1">
    <location>
        <position position="1"/>
    </location>
</feature>
<proteinExistence type="predicted"/>
<dbReference type="EMBL" id="CABIJS010000233">
    <property type="protein sequence ID" value="VUZ47276.1"/>
    <property type="molecule type" value="Genomic_DNA"/>
</dbReference>
<accession>A0A564YJ95</accession>
<sequence length="56" mass="6061">SYKAIFVFHSITTHACQGLAPALLHIYSLPQHAPLSNSLSVTRVKLVVIALTTFLA</sequence>
<evidence type="ECO:0000313" key="2">
    <source>
        <dbReference type="Proteomes" id="UP000321570"/>
    </source>
</evidence>
<protein>
    <submittedName>
        <fullName evidence="1">Uncharacterized protein</fullName>
    </submittedName>
</protein>
<reference evidence="1 2" key="1">
    <citation type="submission" date="2019-07" db="EMBL/GenBank/DDBJ databases">
        <authorList>
            <person name="Jastrzebski P J."/>
            <person name="Paukszto L."/>
            <person name="Jastrzebski P J."/>
        </authorList>
    </citation>
    <scope>NUCLEOTIDE SEQUENCE [LARGE SCALE GENOMIC DNA]</scope>
    <source>
        <strain evidence="1 2">WMS-il1</strain>
    </source>
</reference>
<dbReference type="AlphaFoldDB" id="A0A564YJ95"/>
<organism evidence="1 2">
    <name type="scientific">Hymenolepis diminuta</name>
    <name type="common">Rat tapeworm</name>
    <dbReference type="NCBI Taxonomy" id="6216"/>
    <lineage>
        <taxon>Eukaryota</taxon>
        <taxon>Metazoa</taxon>
        <taxon>Spiralia</taxon>
        <taxon>Lophotrochozoa</taxon>
        <taxon>Platyhelminthes</taxon>
        <taxon>Cestoda</taxon>
        <taxon>Eucestoda</taxon>
        <taxon>Cyclophyllidea</taxon>
        <taxon>Hymenolepididae</taxon>
        <taxon>Hymenolepis</taxon>
    </lineage>
</organism>
<dbReference type="Proteomes" id="UP000321570">
    <property type="component" value="Unassembled WGS sequence"/>
</dbReference>
<evidence type="ECO:0000313" key="1">
    <source>
        <dbReference type="EMBL" id="VUZ47276.1"/>
    </source>
</evidence>
<keyword evidence="2" id="KW-1185">Reference proteome</keyword>
<gene>
    <name evidence="1" type="ORF">WMSIL1_LOCUS6955</name>
</gene>